<dbReference type="Pfam" id="PF13679">
    <property type="entry name" value="Methyltransf_32"/>
    <property type="match status" value="1"/>
</dbReference>
<evidence type="ECO:0000313" key="2">
    <source>
        <dbReference type="EMBL" id="XDT71454.1"/>
    </source>
</evidence>
<dbReference type="PANTHER" id="PTHR13369">
    <property type="match status" value="1"/>
</dbReference>
<name>A0AB39UT38_9GAMM</name>
<protein>
    <submittedName>
        <fullName evidence="2">Methyltransferase</fullName>
    </submittedName>
</protein>
<keyword evidence="2" id="KW-0489">Methyltransferase</keyword>
<dbReference type="GO" id="GO:0032259">
    <property type="term" value="P:methylation"/>
    <property type="evidence" value="ECO:0007669"/>
    <property type="project" value="UniProtKB-KW"/>
</dbReference>
<accession>A0AB39UT38</accession>
<gene>
    <name evidence="2" type="ORF">AAIA72_11630</name>
</gene>
<dbReference type="KEGG" id="tcd:AAIA72_11630"/>
<dbReference type="RefSeq" id="WP_369600490.1">
    <property type="nucleotide sequence ID" value="NZ_CP154858.1"/>
</dbReference>
<dbReference type="GO" id="GO:0008168">
    <property type="term" value="F:methyltransferase activity"/>
    <property type="evidence" value="ECO:0007669"/>
    <property type="project" value="UniProtKB-KW"/>
</dbReference>
<dbReference type="InterPro" id="IPR025714">
    <property type="entry name" value="Methyltranfer_dom"/>
</dbReference>
<sequence length="402" mass="44676">MHDLSARFEALDLLIRDTAPFWDWSPFGAVDCPWASRAPGLYGRVQALSDAEVEHLMGDDDALLHWLAEAGLHEAAKLAEMVRVAVLADVHSPTQAETDPRAWAGVPGRKQAQIQAFLHTLPPRSGTVLEWCAGKGHLVRVVSRVTQRPGIGLELQPDLVVTGQALADAQGVAVSMRQCDVLADEHRVADALGHARTALALHACGELHRALVRRAIGAGVPELILAPCCYHLHGPDRYQPLSRAGEALNPGFRRDQLRHAVRQTQTAPPRVRRQQHALNVWRLAFDAWVRAHLGVSHYTALPPRPLSVLGEGFERFCRWGARHHSLPMPEVQDEAHWLEAGRRRYAWYQRMALVQAVVRRPLELWLVLDLALALEGAGYEVTLGTFCPPDVSPRNLLIRARR</sequence>
<feature type="domain" description="Methyltransferase" evidence="1">
    <location>
        <begin position="123"/>
        <end position="231"/>
    </location>
</feature>
<dbReference type="EMBL" id="CP154858">
    <property type="protein sequence ID" value="XDT71454.1"/>
    <property type="molecule type" value="Genomic_DNA"/>
</dbReference>
<evidence type="ECO:0000259" key="1">
    <source>
        <dbReference type="Pfam" id="PF13679"/>
    </source>
</evidence>
<reference evidence="2" key="1">
    <citation type="submission" date="2024-05" db="EMBL/GenBank/DDBJ databases">
        <title>Genome sequencing of novel strain.</title>
        <authorList>
            <person name="Ganbat D."/>
            <person name="Ganbat S."/>
            <person name="Lee S.-J."/>
        </authorList>
    </citation>
    <scope>NUCLEOTIDE SEQUENCE</scope>
    <source>
        <strain evidence="2">SMD15-11</strain>
    </source>
</reference>
<organism evidence="2">
    <name type="scientific">Thermohahella caldifontis</name>
    <dbReference type="NCBI Taxonomy" id="3142973"/>
    <lineage>
        <taxon>Bacteria</taxon>
        <taxon>Pseudomonadati</taxon>
        <taxon>Pseudomonadota</taxon>
        <taxon>Gammaproteobacteria</taxon>
        <taxon>Oceanospirillales</taxon>
        <taxon>Hahellaceae</taxon>
        <taxon>Thermohahella</taxon>
    </lineage>
</organism>
<proteinExistence type="predicted"/>
<dbReference type="SUPFAM" id="SSF53335">
    <property type="entry name" value="S-adenosyl-L-methionine-dependent methyltransferases"/>
    <property type="match status" value="1"/>
</dbReference>
<dbReference type="PANTHER" id="PTHR13369:SF0">
    <property type="entry name" value="GLUTATHIONE S-TRANSFERASE C-TERMINAL DOMAIN-CONTAINING PROTEIN"/>
    <property type="match status" value="1"/>
</dbReference>
<dbReference type="Gene3D" id="3.40.50.150">
    <property type="entry name" value="Vaccinia Virus protein VP39"/>
    <property type="match status" value="1"/>
</dbReference>
<dbReference type="InterPro" id="IPR029063">
    <property type="entry name" value="SAM-dependent_MTases_sf"/>
</dbReference>
<keyword evidence="2" id="KW-0808">Transferase</keyword>
<dbReference type="AlphaFoldDB" id="A0AB39UT38"/>